<reference evidence="2" key="1">
    <citation type="submission" date="2021-02" db="EMBL/GenBank/DDBJ databases">
        <authorList>
            <person name="Nowell W R."/>
        </authorList>
    </citation>
    <scope>NUCLEOTIDE SEQUENCE</scope>
</reference>
<dbReference type="AlphaFoldDB" id="A0A817VSA1"/>
<comment type="caution">
    <text evidence="2">The sequence shown here is derived from an EMBL/GenBank/DDBJ whole genome shotgun (WGS) entry which is preliminary data.</text>
</comment>
<feature type="chain" id="PRO_5032522686" evidence="1">
    <location>
        <begin position="21"/>
        <end position="400"/>
    </location>
</feature>
<protein>
    <submittedName>
        <fullName evidence="2">Uncharacterized protein</fullName>
    </submittedName>
</protein>
<evidence type="ECO:0000313" key="3">
    <source>
        <dbReference type="Proteomes" id="UP000663865"/>
    </source>
</evidence>
<evidence type="ECO:0000313" key="2">
    <source>
        <dbReference type="EMBL" id="CAF3347870.1"/>
    </source>
</evidence>
<sequence>MYFFTVLFILMSHVVIFTQCELAPCPIQWRLPCPLPPWSPTYNMQLSTQHYFYSSEGYYDNQTVFFAALHGVVGIDWANHYGLPMHREDTLAQQAAYIKNMNPKTRVFVYRQSELALNIFDNGAKVMYDTTKKTDWFVLYPNGTIYNDSTIVGNYRMDQFCWDHRNPEVQDYFVNYYVGSAFNQSVVDGIFYDDDGGIWDERINHPNYTEAYREAVDAAQQVSLNRAWELGLKYKKHAWQAWLSPSIPSRKDTPAACASKMKTAISMKNVPVTFPAMYNGACDHPWEQCEDLEQQLAAFLIARGDYWLFFTPNSWWKEGFEADYGVPLDDAYELFPNVFVRQWSNCTIYLDCNNFLSEIIFRSSTKSVDRRKLSSYYFVALKYFYSFYYRICRFCRIFSF</sequence>
<name>A0A817VSA1_9BILA</name>
<organism evidence="2 3">
    <name type="scientific">Rotaria socialis</name>
    <dbReference type="NCBI Taxonomy" id="392032"/>
    <lineage>
        <taxon>Eukaryota</taxon>
        <taxon>Metazoa</taxon>
        <taxon>Spiralia</taxon>
        <taxon>Gnathifera</taxon>
        <taxon>Rotifera</taxon>
        <taxon>Eurotatoria</taxon>
        <taxon>Bdelloidea</taxon>
        <taxon>Philodinida</taxon>
        <taxon>Philodinidae</taxon>
        <taxon>Rotaria</taxon>
    </lineage>
</organism>
<evidence type="ECO:0000256" key="1">
    <source>
        <dbReference type="SAM" id="SignalP"/>
    </source>
</evidence>
<dbReference type="EMBL" id="CAJNYV010000141">
    <property type="protein sequence ID" value="CAF3347870.1"/>
    <property type="molecule type" value="Genomic_DNA"/>
</dbReference>
<gene>
    <name evidence="2" type="ORF">KIK155_LOCUS3327</name>
</gene>
<feature type="signal peptide" evidence="1">
    <location>
        <begin position="1"/>
        <end position="20"/>
    </location>
</feature>
<accession>A0A817VSA1</accession>
<proteinExistence type="predicted"/>
<dbReference type="Proteomes" id="UP000663865">
    <property type="component" value="Unassembled WGS sequence"/>
</dbReference>
<keyword evidence="1" id="KW-0732">Signal</keyword>